<dbReference type="Proteomes" id="UP000305539">
    <property type="component" value="Unassembled WGS sequence"/>
</dbReference>
<dbReference type="CDD" id="cd07067">
    <property type="entry name" value="HP_PGM_like"/>
    <property type="match status" value="1"/>
</dbReference>
<evidence type="ECO:0000313" key="3">
    <source>
        <dbReference type="Proteomes" id="UP000305539"/>
    </source>
</evidence>
<dbReference type="RefSeq" id="WP_136896503.1">
    <property type="nucleotide sequence ID" value="NZ_SWJE01000009.1"/>
</dbReference>
<dbReference type="InterPro" id="IPR013078">
    <property type="entry name" value="His_Pase_superF_clade-1"/>
</dbReference>
<dbReference type="OrthoDB" id="280692at2"/>
<organism evidence="2 3">
    <name type="scientific">Trinickia terrae</name>
    <dbReference type="NCBI Taxonomy" id="2571161"/>
    <lineage>
        <taxon>Bacteria</taxon>
        <taxon>Pseudomonadati</taxon>
        <taxon>Pseudomonadota</taxon>
        <taxon>Betaproteobacteria</taxon>
        <taxon>Burkholderiales</taxon>
        <taxon>Burkholderiaceae</taxon>
        <taxon>Trinickia</taxon>
    </lineage>
</organism>
<name>A0A4U1I278_9BURK</name>
<dbReference type="EMBL" id="SWJE01000009">
    <property type="protein sequence ID" value="TKC87294.1"/>
    <property type="molecule type" value="Genomic_DNA"/>
</dbReference>
<proteinExistence type="predicted"/>
<comment type="caution">
    <text evidence="2">The sequence shown here is derived from an EMBL/GenBank/DDBJ whole genome shotgun (WGS) entry which is preliminary data.</text>
</comment>
<reference evidence="2 3" key="1">
    <citation type="submission" date="2019-04" db="EMBL/GenBank/DDBJ databases">
        <title>Trinickia sp. 7GSK02, isolated from subtropical forest soil.</title>
        <authorList>
            <person name="Gao Z.-H."/>
            <person name="Qiu L.-H."/>
        </authorList>
    </citation>
    <scope>NUCLEOTIDE SEQUENCE [LARGE SCALE GENOMIC DNA]</scope>
    <source>
        <strain evidence="2 3">7GSK02</strain>
    </source>
</reference>
<dbReference type="Gene3D" id="3.40.50.1240">
    <property type="entry name" value="Phosphoglycerate mutase-like"/>
    <property type="match status" value="1"/>
</dbReference>
<dbReference type="InterPro" id="IPR051021">
    <property type="entry name" value="Mito_Ser/Thr_phosphatase"/>
</dbReference>
<dbReference type="InterPro" id="IPR029033">
    <property type="entry name" value="His_PPase_superfam"/>
</dbReference>
<dbReference type="SMART" id="SM00855">
    <property type="entry name" value="PGAM"/>
    <property type="match status" value="1"/>
</dbReference>
<evidence type="ECO:0000313" key="2">
    <source>
        <dbReference type="EMBL" id="TKC87294.1"/>
    </source>
</evidence>
<dbReference type="AlphaFoldDB" id="A0A4U1I278"/>
<gene>
    <name evidence="2" type="ORF">FAZ69_18355</name>
</gene>
<dbReference type="SUPFAM" id="SSF53254">
    <property type="entry name" value="Phosphoglycerate mutase-like"/>
    <property type="match status" value="1"/>
</dbReference>
<dbReference type="Pfam" id="PF00300">
    <property type="entry name" value="His_Phos_1"/>
    <property type="match status" value="2"/>
</dbReference>
<sequence>MGHIFLVRHAQASFGSDDYDRLSELGVRQAQLLGQWMASCEIPVDHVMAGAMRRHRETAEHCLNQVDARHIAELQADARLNEFDHAEVIDVYRQSARGSLDGDGEGVSGAHVSSLSSAQLQQLYARAMERWMSGAHAGDYRESWSAFSGRCLDAFEAIASGSHGAKSIMVFTSGGVIAAICQGLLDLTDKVACELNWSLANTGVTRVLFTQGRRGLGCLNSTAHFDQARAPQMLTYR</sequence>
<evidence type="ECO:0000256" key="1">
    <source>
        <dbReference type="ARBA" id="ARBA00022801"/>
    </source>
</evidence>
<accession>A0A4U1I278</accession>
<keyword evidence="1" id="KW-0378">Hydrolase</keyword>
<dbReference type="PANTHER" id="PTHR20935">
    <property type="entry name" value="PHOSPHOGLYCERATE MUTASE-RELATED"/>
    <property type="match status" value="1"/>
</dbReference>
<protein>
    <submittedName>
        <fullName evidence="2">Histidine phosphatase family protein</fullName>
    </submittedName>
</protein>
<dbReference type="GO" id="GO:0016787">
    <property type="term" value="F:hydrolase activity"/>
    <property type="evidence" value="ECO:0007669"/>
    <property type="project" value="UniProtKB-KW"/>
</dbReference>
<keyword evidence="3" id="KW-1185">Reference proteome</keyword>